<gene>
    <name evidence="6" type="primary">Slc7a5</name>
    <name evidence="6" type="ORF">TNCT_142951</name>
</gene>
<dbReference type="Proteomes" id="UP000887116">
    <property type="component" value="Unassembled WGS sequence"/>
</dbReference>
<protein>
    <submittedName>
        <fullName evidence="6">Large neutral amino acids transporter small subunit 1</fullName>
    </submittedName>
</protein>
<evidence type="ECO:0000256" key="4">
    <source>
        <dbReference type="ARBA" id="ARBA00023136"/>
    </source>
</evidence>
<dbReference type="PANTHER" id="PTHR11785">
    <property type="entry name" value="AMINO ACID TRANSPORTER"/>
    <property type="match status" value="1"/>
</dbReference>
<dbReference type="InterPro" id="IPR002293">
    <property type="entry name" value="AA/rel_permease1"/>
</dbReference>
<accession>A0A8X6KA93</accession>
<proteinExistence type="predicted"/>
<evidence type="ECO:0000256" key="2">
    <source>
        <dbReference type="ARBA" id="ARBA00022692"/>
    </source>
</evidence>
<name>A0A8X6KA93_TRICU</name>
<feature type="transmembrane region" description="Helical" evidence="5">
    <location>
        <begin position="54"/>
        <end position="78"/>
    </location>
</feature>
<feature type="transmembrane region" description="Helical" evidence="5">
    <location>
        <begin position="99"/>
        <end position="129"/>
    </location>
</feature>
<feature type="transmembrane region" description="Helical" evidence="5">
    <location>
        <begin position="22"/>
        <end position="42"/>
    </location>
</feature>
<dbReference type="EMBL" id="BMAO01030382">
    <property type="protein sequence ID" value="GFQ67656.1"/>
    <property type="molecule type" value="Genomic_DNA"/>
</dbReference>
<reference evidence="6" key="1">
    <citation type="submission" date="2020-07" db="EMBL/GenBank/DDBJ databases">
        <title>Multicomponent nature underlies the extraordinary mechanical properties of spider dragline silk.</title>
        <authorList>
            <person name="Kono N."/>
            <person name="Nakamura H."/>
            <person name="Mori M."/>
            <person name="Yoshida Y."/>
            <person name="Ohtoshi R."/>
            <person name="Malay A.D."/>
            <person name="Moran D.A.P."/>
            <person name="Tomita M."/>
            <person name="Numata K."/>
            <person name="Arakawa K."/>
        </authorList>
    </citation>
    <scope>NUCLEOTIDE SEQUENCE</scope>
</reference>
<organism evidence="6 7">
    <name type="scientific">Trichonephila clavata</name>
    <name type="common">Joro spider</name>
    <name type="synonym">Nephila clavata</name>
    <dbReference type="NCBI Taxonomy" id="2740835"/>
    <lineage>
        <taxon>Eukaryota</taxon>
        <taxon>Metazoa</taxon>
        <taxon>Ecdysozoa</taxon>
        <taxon>Arthropoda</taxon>
        <taxon>Chelicerata</taxon>
        <taxon>Arachnida</taxon>
        <taxon>Araneae</taxon>
        <taxon>Araneomorphae</taxon>
        <taxon>Entelegynae</taxon>
        <taxon>Araneoidea</taxon>
        <taxon>Nephilidae</taxon>
        <taxon>Trichonephila</taxon>
    </lineage>
</organism>
<dbReference type="AlphaFoldDB" id="A0A8X6KA93"/>
<sequence>MGKGGTAANGNSGGGIELQKKIGLLNGIAIIVGIIVGSGIFVSPRGVLQETGSIGLALIVWSLCGILSTIGALCYAELGTAIPKSGGDYAYIFESFGPLPAFLFLWVALLIIVPGGNAITALTFANYILEPVFPTCPPPASAVRLLAALVIAVPSAEVFSWSSEMRFVSERHTIKEIKPGIAKP</sequence>
<keyword evidence="7" id="KW-1185">Reference proteome</keyword>
<comment type="caution">
    <text evidence="6">The sequence shown here is derived from an EMBL/GenBank/DDBJ whole genome shotgun (WGS) entry which is preliminary data.</text>
</comment>
<evidence type="ECO:0000256" key="5">
    <source>
        <dbReference type="SAM" id="Phobius"/>
    </source>
</evidence>
<evidence type="ECO:0000256" key="3">
    <source>
        <dbReference type="ARBA" id="ARBA00022989"/>
    </source>
</evidence>
<feature type="transmembrane region" description="Helical" evidence="5">
    <location>
        <begin position="141"/>
        <end position="161"/>
    </location>
</feature>
<dbReference type="GO" id="GO:0016020">
    <property type="term" value="C:membrane"/>
    <property type="evidence" value="ECO:0007669"/>
    <property type="project" value="UniProtKB-SubCell"/>
</dbReference>
<keyword evidence="2 5" id="KW-0812">Transmembrane</keyword>
<dbReference type="GO" id="GO:0015179">
    <property type="term" value="F:L-amino acid transmembrane transporter activity"/>
    <property type="evidence" value="ECO:0007669"/>
    <property type="project" value="TreeGrafter"/>
</dbReference>
<dbReference type="Gene3D" id="1.20.1740.10">
    <property type="entry name" value="Amino acid/polyamine transporter I"/>
    <property type="match status" value="1"/>
</dbReference>
<dbReference type="FunFam" id="1.20.1740.10:FF:000056">
    <property type="entry name" value="Y+L amino acid transporter 2"/>
    <property type="match status" value="1"/>
</dbReference>
<evidence type="ECO:0000313" key="6">
    <source>
        <dbReference type="EMBL" id="GFQ67656.1"/>
    </source>
</evidence>
<dbReference type="InterPro" id="IPR050598">
    <property type="entry name" value="AminoAcid_Transporter"/>
</dbReference>
<keyword evidence="4 5" id="KW-0472">Membrane</keyword>
<evidence type="ECO:0000313" key="7">
    <source>
        <dbReference type="Proteomes" id="UP000887116"/>
    </source>
</evidence>
<evidence type="ECO:0000256" key="1">
    <source>
        <dbReference type="ARBA" id="ARBA00004141"/>
    </source>
</evidence>
<dbReference type="Pfam" id="PF13520">
    <property type="entry name" value="AA_permease_2"/>
    <property type="match status" value="1"/>
</dbReference>
<comment type="subcellular location">
    <subcellularLocation>
        <location evidence="1">Membrane</location>
        <topology evidence="1">Multi-pass membrane protein</topology>
    </subcellularLocation>
</comment>
<keyword evidence="3 5" id="KW-1133">Transmembrane helix</keyword>
<dbReference type="PANTHER" id="PTHR11785:SF528">
    <property type="entry name" value="AMINO ACID TRANSPORTER PROTEIN JHI-21"/>
    <property type="match status" value="1"/>
</dbReference>
<dbReference type="OrthoDB" id="3257095at2759"/>